<dbReference type="Proteomes" id="UP000286974">
    <property type="component" value="Unassembled WGS sequence"/>
</dbReference>
<feature type="binding site" evidence="1">
    <location>
        <position position="18"/>
    </location>
    <ligand>
        <name>Zn(2+)</name>
        <dbReference type="ChEBI" id="CHEBI:29105"/>
    </ligand>
</feature>
<comment type="caution">
    <text evidence="2">The sequence shown here is derived from an EMBL/GenBank/DDBJ whole genome shotgun (WGS) entry which is preliminary data.</text>
</comment>
<dbReference type="GO" id="GO:0046872">
    <property type="term" value="F:metal ion binding"/>
    <property type="evidence" value="ECO:0007669"/>
    <property type="project" value="UniProtKB-KW"/>
</dbReference>
<proteinExistence type="predicted"/>
<evidence type="ECO:0000313" key="3">
    <source>
        <dbReference type="Proteomes" id="UP000286974"/>
    </source>
</evidence>
<dbReference type="EC" id="3.2.2.20" evidence="2"/>
<dbReference type="AlphaFoldDB" id="A0A401FN30"/>
<name>A0A401FN30_9LACO</name>
<dbReference type="GO" id="GO:0008725">
    <property type="term" value="F:DNA-3-methyladenine glycosylase activity"/>
    <property type="evidence" value="ECO:0007669"/>
    <property type="project" value="UniProtKB-EC"/>
</dbReference>
<dbReference type="OrthoDB" id="9807664at2"/>
<dbReference type="Gene3D" id="1.10.340.30">
    <property type="entry name" value="Hypothetical protein, domain 2"/>
    <property type="match status" value="1"/>
</dbReference>
<sequence length="180" mass="20715">MVIRCGWATKGPELMYYHDLRWGKPVYELNKLFHALALEIFQAGLTFQTVLKFESGLTSAFANFDVNEIAKYSDAQINVLYDDALIIRNHVKIDAVVHNAQVIVENPDKFKQITWGNTNNIPLDRQLTDKLNMSEIEVFIKKYTDQYKKMGLTRMGPVTTYSFLEAVGVVNDHIMSCEFR</sequence>
<dbReference type="InterPro" id="IPR052891">
    <property type="entry name" value="DNA-3mA_glycosylase"/>
</dbReference>
<gene>
    <name evidence="2" type="ORF">NBRC111893_1936</name>
</gene>
<keyword evidence="1" id="KW-0479">Metal-binding</keyword>
<dbReference type="PANTHER" id="PTHR30037">
    <property type="entry name" value="DNA-3-METHYLADENINE GLYCOSYLASE 1"/>
    <property type="match status" value="1"/>
</dbReference>
<organism evidence="2 3">
    <name type="scientific">Lentilactobacillus kosonis</name>
    <dbReference type="NCBI Taxonomy" id="2810561"/>
    <lineage>
        <taxon>Bacteria</taxon>
        <taxon>Bacillati</taxon>
        <taxon>Bacillota</taxon>
        <taxon>Bacilli</taxon>
        <taxon>Lactobacillales</taxon>
        <taxon>Lactobacillaceae</taxon>
        <taxon>Lentilactobacillus</taxon>
    </lineage>
</organism>
<evidence type="ECO:0000256" key="1">
    <source>
        <dbReference type="PIRSR" id="PIRSR605019-1"/>
    </source>
</evidence>
<feature type="binding site" evidence="1">
    <location>
        <position position="173"/>
    </location>
    <ligand>
        <name>Zn(2+)</name>
        <dbReference type="ChEBI" id="CHEBI:29105"/>
    </ligand>
</feature>
<feature type="binding site" evidence="1">
    <location>
        <position position="177"/>
    </location>
    <ligand>
        <name>Zn(2+)</name>
        <dbReference type="ChEBI" id="CHEBI:29105"/>
    </ligand>
</feature>
<dbReference type="EMBL" id="BEXA01000004">
    <property type="protein sequence ID" value="GAY73790.1"/>
    <property type="molecule type" value="Genomic_DNA"/>
</dbReference>
<protein>
    <submittedName>
        <fullName evidence="2">DNA-3-methyladenine glycosylase</fullName>
        <ecNumber evidence="2">3.2.2.20</ecNumber>
    </submittedName>
</protein>
<dbReference type="RefSeq" id="WP_125008611.1">
    <property type="nucleotide sequence ID" value="NZ_BEXA01000004.1"/>
</dbReference>
<feature type="binding site" evidence="1">
    <location>
        <position position="5"/>
    </location>
    <ligand>
        <name>Zn(2+)</name>
        <dbReference type="ChEBI" id="CHEBI:29105"/>
    </ligand>
</feature>
<dbReference type="InterPro" id="IPR011257">
    <property type="entry name" value="DNA_glycosylase"/>
</dbReference>
<dbReference type="PANTHER" id="PTHR30037:SF4">
    <property type="entry name" value="DNA-3-METHYLADENINE GLYCOSYLASE I"/>
    <property type="match status" value="1"/>
</dbReference>
<keyword evidence="2" id="KW-0326">Glycosidase</keyword>
<dbReference type="InterPro" id="IPR005019">
    <property type="entry name" value="Adenine_glyco"/>
</dbReference>
<dbReference type="SUPFAM" id="SSF48150">
    <property type="entry name" value="DNA-glycosylase"/>
    <property type="match status" value="1"/>
</dbReference>
<dbReference type="GO" id="GO:0006284">
    <property type="term" value="P:base-excision repair"/>
    <property type="evidence" value="ECO:0007669"/>
    <property type="project" value="InterPro"/>
</dbReference>
<keyword evidence="2" id="KW-0378">Hydrolase</keyword>
<reference evidence="2 3" key="1">
    <citation type="submission" date="2017-11" db="EMBL/GenBank/DDBJ databases">
        <title>Draft Genome Sequence of Lactobacillus curieae NBRC 111893 isolated from Koso, a Japanese sugar-Vegetable Fermented Beverage.</title>
        <authorList>
            <person name="Chiou T.Y."/>
            <person name="Oshima K."/>
            <person name="Suda W."/>
            <person name="Hattori M."/>
            <person name="Takahashi T."/>
        </authorList>
    </citation>
    <scope>NUCLEOTIDE SEQUENCE [LARGE SCALE GENOMIC DNA]</scope>
    <source>
        <strain evidence="2 3">NBRC111893</strain>
    </source>
</reference>
<keyword evidence="3" id="KW-1185">Reference proteome</keyword>
<evidence type="ECO:0000313" key="2">
    <source>
        <dbReference type="EMBL" id="GAY73790.1"/>
    </source>
</evidence>
<dbReference type="Pfam" id="PF03352">
    <property type="entry name" value="Adenine_glyco"/>
    <property type="match status" value="1"/>
</dbReference>
<keyword evidence="1" id="KW-0862">Zinc</keyword>
<accession>A0A401FN30</accession>